<evidence type="ECO:0000313" key="3">
    <source>
        <dbReference type="Proteomes" id="UP001303046"/>
    </source>
</evidence>
<proteinExistence type="predicted"/>
<keyword evidence="3" id="KW-1185">Reference proteome</keyword>
<name>A0ABR1C438_NECAM</name>
<evidence type="ECO:0000256" key="1">
    <source>
        <dbReference type="SAM" id="MobiDB-lite"/>
    </source>
</evidence>
<protein>
    <submittedName>
        <fullName evidence="2">Uncharacterized protein</fullName>
    </submittedName>
</protein>
<reference evidence="2 3" key="1">
    <citation type="submission" date="2023-08" db="EMBL/GenBank/DDBJ databases">
        <title>A Necator americanus chromosomal reference genome.</title>
        <authorList>
            <person name="Ilik V."/>
            <person name="Petrzelkova K.J."/>
            <person name="Pardy F."/>
            <person name="Fuh T."/>
            <person name="Niatou-Singa F.S."/>
            <person name="Gouil Q."/>
            <person name="Baker L."/>
            <person name="Ritchie M.E."/>
            <person name="Jex A.R."/>
            <person name="Gazzola D."/>
            <person name="Li H."/>
            <person name="Toshio Fujiwara R."/>
            <person name="Zhan B."/>
            <person name="Aroian R.V."/>
            <person name="Pafco B."/>
            <person name="Schwarz E.M."/>
        </authorList>
    </citation>
    <scope>NUCLEOTIDE SEQUENCE [LARGE SCALE GENOMIC DNA]</scope>
    <source>
        <strain evidence="2 3">Aroian</strain>
        <tissue evidence="2">Whole animal</tissue>
    </source>
</reference>
<sequence>MKASEAVTDVLLKATIKCRAPPRHRELQPLCSISQRQVLCYTPMVHQKKKKHNKIIWQTTEFGKTTRFAEFSHSYGAINSRAKFNDLFGVEVQVPESDILCVYSSEWLGTLLALLDAADFATVCNKRKKLQHGRAARRRRVAIAWCNLKATYQIYDVDISSRNDRTDTALEFHYEATFYMLGPSYRPYALQCNVDRLPLLGIYPTLYNSDGREKIGSIRGKYWPPPDAHATQLYSHLFIMTGNRWREKVHKYPIHPAVPAKTDEQEAADDLQPPDQPQVMH</sequence>
<dbReference type="EMBL" id="JAVFWL010000002">
    <property type="protein sequence ID" value="KAK6733303.1"/>
    <property type="molecule type" value="Genomic_DNA"/>
</dbReference>
<comment type="caution">
    <text evidence="2">The sequence shown here is derived from an EMBL/GenBank/DDBJ whole genome shotgun (WGS) entry which is preliminary data.</text>
</comment>
<feature type="region of interest" description="Disordered" evidence="1">
    <location>
        <begin position="257"/>
        <end position="281"/>
    </location>
</feature>
<dbReference type="Proteomes" id="UP001303046">
    <property type="component" value="Unassembled WGS sequence"/>
</dbReference>
<accession>A0ABR1C438</accession>
<gene>
    <name evidence="2" type="primary">Necator_chrII.g4988</name>
    <name evidence="2" type="ORF">RB195_017196</name>
</gene>
<evidence type="ECO:0000313" key="2">
    <source>
        <dbReference type="EMBL" id="KAK6733303.1"/>
    </source>
</evidence>
<organism evidence="2 3">
    <name type="scientific">Necator americanus</name>
    <name type="common">Human hookworm</name>
    <dbReference type="NCBI Taxonomy" id="51031"/>
    <lineage>
        <taxon>Eukaryota</taxon>
        <taxon>Metazoa</taxon>
        <taxon>Ecdysozoa</taxon>
        <taxon>Nematoda</taxon>
        <taxon>Chromadorea</taxon>
        <taxon>Rhabditida</taxon>
        <taxon>Rhabditina</taxon>
        <taxon>Rhabditomorpha</taxon>
        <taxon>Strongyloidea</taxon>
        <taxon>Ancylostomatidae</taxon>
        <taxon>Bunostominae</taxon>
        <taxon>Necator</taxon>
    </lineage>
</organism>